<dbReference type="RefSeq" id="WP_149689538.1">
    <property type="nucleotide sequence ID" value="NZ_SDPQ02000002.1"/>
</dbReference>
<dbReference type="Pfam" id="PF14310">
    <property type="entry name" value="Fn3-like"/>
    <property type="match status" value="1"/>
</dbReference>
<evidence type="ECO:0000256" key="1">
    <source>
        <dbReference type="ARBA" id="ARBA00005336"/>
    </source>
</evidence>
<dbReference type="GO" id="GO:0004553">
    <property type="term" value="F:hydrolase activity, hydrolyzing O-glycosyl compounds"/>
    <property type="evidence" value="ECO:0007669"/>
    <property type="project" value="InterPro"/>
</dbReference>
<gene>
    <name evidence="5" type="ORF">ESP70_012335</name>
</gene>
<keyword evidence="2 5" id="KW-0378">Hydrolase</keyword>
<dbReference type="EMBL" id="SDPQ02000002">
    <property type="protein sequence ID" value="KAA1398108.1"/>
    <property type="molecule type" value="Genomic_DNA"/>
</dbReference>
<dbReference type="PRINTS" id="PR00133">
    <property type="entry name" value="GLHYDRLASE3"/>
</dbReference>
<dbReference type="Pfam" id="PF01915">
    <property type="entry name" value="Glyco_hydro_3_C"/>
    <property type="match status" value="1"/>
</dbReference>
<dbReference type="InterPro" id="IPR013783">
    <property type="entry name" value="Ig-like_fold"/>
</dbReference>
<dbReference type="Pfam" id="PF00933">
    <property type="entry name" value="Glyco_hydro_3"/>
    <property type="match status" value="2"/>
</dbReference>
<dbReference type="OrthoDB" id="9803863at2"/>
<dbReference type="SMART" id="SM01217">
    <property type="entry name" value="Fn3_like"/>
    <property type="match status" value="1"/>
</dbReference>
<evidence type="ECO:0000313" key="6">
    <source>
        <dbReference type="Proteomes" id="UP000380867"/>
    </source>
</evidence>
<dbReference type="InterPro" id="IPR026891">
    <property type="entry name" value="Fn3-like"/>
</dbReference>
<dbReference type="Gene3D" id="2.60.40.10">
    <property type="entry name" value="Immunoglobulins"/>
    <property type="match status" value="1"/>
</dbReference>
<dbReference type="InterPro" id="IPR036962">
    <property type="entry name" value="Glyco_hydro_3_N_sf"/>
</dbReference>
<dbReference type="PANTHER" id="PTHR42715:SF10">
    <property type="entry name" value="BETA-GLUCOSIDASE"/>
    <property type="match status" value="1"/>
</dbReference>
<dbReference type="SUPFAM" id="SSF52279">
    <property type="entry name" value="Beta-D-glucan exohydrolase, C-terminal domain"/>
    <property type="match status" value="1"/>
</dbReference>
<feature type="signal peptide" evidence="3">
    <location>
        <begin position="1"/>
        <end position="21"/>
    </location>
</feature>
<evidence type="ECO:0000313" key="5">
    <source>
        <dbReference type="EMBL" id="KAA1398108.1"/>
    </source>
</evidence>
<comment type="caution">
    <text evidence="5">The sequence shown here is derived from an EMBL/GenBank/DDBJ whole genome shotgun (WGS) entry which is preliminary data.</text>
</comment>
<proteinExistence type="inferred from homology"/>
<dbReference type="PANTHER" id="PTHR42715">
    <property type="entry name" value="BETA-GLUCOSIDASE"/>
    <property type="match status" value="1"/>
</dbReference>
<dbReference type="SUPFAM" id="SSF51445">
    <property type="entry name" value="(Trans)glycosidases"/>
    <property type="match status" value="1"/>
</dbReference>
<dbReference type="InterPro" id="IPR036881">
    <property type="entry name" value="Glyco_hydro_3_C_sf"/>
</dbReference>
<evidence type="ECO:0000259" key="4">
    <source>
        <dbReference type="SMART" id="SM01217"/>
    </source>
</evidence>
<name>A0A5M4FFU5_9ACTN</name>
<dbReference type="Gene3D" id="3.20.20.300">
    <property type="entry name" value="Glycoside hydrolase, family 3, N-terminal domain"/>
    <property type="match status" value="1"/>
</dbReference>
<dbReference type="InterPro" id="IPR001764">
    <property type="entry name" value="Glyco_hydro_3_N"/>
</dbReference>
<dbReference type="Gene3D" id="3.40.50.1700">
    <property type="entry name" value="Glycoside hydrolase family 3 C-terminal domain"/>
    <property type="match status" value="1"/>
</dbReference>
<keyword evidence="3" id="KW-0732">Signal</keyword>
<dbReference type="Proteomes" id="UP000380867">
    <property type="component" value="Unassembled WGS sequence"/>
</dbReference>
<dbReference type="InterPro" id="IPR050288">
    <property type="entry name" value="Cellulose_deg_GH3"/>
</dbReference>
<reference evidence="5" key="1">
    <citation type="submission" date="2019-09" db="EMBL/GenBank/DDBJ databases">
        <authorList>
            <person name="Li J."/>
        </authorList>
    </citation>
    <scope>NUCLEOTIDE SEQUENCE [LARGE SCALE GENOMIC DNA]</scope>
    <source>
        <strain evidence="5">JCM 14732</strain>
    </source>
</reference>
<accession>A0A5M4FFU5</accession>
<protein>
    <submittedName>
        <fullName evidence="5">Glycosyl hydrolase</fullName>
    </submittedName>
</protein>
<dbReference type="AlphaFoldDB" id="A0A5M4FFU5"/>
<feature type="chain" id="PRO_5038744048" evidence="3">
    <location>
        <begin position="22"/>
        <end position="737"/>
    </location>
</feature>
<dbReference type="InterPro" id="IPR017853">
    <property type="entry name" value="GH"/>
</dbReference>
<dbReference type="GO" id="GO:0005975">
    <property type="term" value="P:carbohydrate metabolic process"/>
    <property type="evidence" value="ECO:0007669"/>
    <property type="project" value="InterPro"/>
</dbReference>
<sequence>MTTRRLLGLAIAAATVSSTLALVPVSPALAAGRCGDHPWCDTSLSPSKRADLLLAQMTLNEKIGMLGGDDLMGGAFSSPTTHTGVQKGIPRLDVPTIYYSDGPVGPRQGKSIGLPAPLTLAATFDPELARSHGTVAASEAKAKGNDVIYAPTVNIARTPLAGRTFEGYGEDPWLTSRLGVAWIEGAQATGVIGNVKHFAANNQEGIDFTGGALNEYLPAGLGLIGTRYAQNSIVDDRTMREIYLPQFEAAVKEAKVGTIMCAYNRVNGKYACQNPTLLKQILRDEWGFKGYTIADYLAIHTTDGGLNNGLDFEPWPPVGYQPLLVSATVTLGQVSRATIDQHVRVMLETWFRFGVFDRDAYRNDDAQIDKTADGLASQRIAEQSTTLLRNNGILPISSSVRSIVVIGKPATQFAVGGGSGEVEPFANHSLLDGITARAGSGVTVTYDDGSDKARASAAAKAADLAIVVAKDQYGEGSDRNCLTLECPSVNGNQDALIDAVATTQPKTVVVLESGGADLTPWRSKIAALVQAWYPGAHGGPALARVLFGDVDPGGRLPITFPDSESQLPTAVSTARYPGSGPLGLETHYDEGVFVGYRWYDEKNLAPAYPFGFGLSYTSFELSGLQVEPSGGGATVKAVVTNTGDRTGYAVPQLYLGLPDQSASVQQPPSALKGFSKVQLAPGESRTVSFPLDERAVSYWDAASSSWQVTKGCAAVKVGFSSRDLPLDGHLPIGGGTC</sequence>
<comment type="similarity">
    <text evidence="1">Belongs to the glycosyl hydrolase 3 family.</text>
</comment>
<organism evidence="5 6">
    <name type="scientific">Aeromicrobium ginsengisoli</name>
    <dbReference type="NCBI Taxonomy" id="363867"/>
    <lineage>
        <taxon>Bacteria</taxon>
        <taxon>Bacillati</taxon>
        <taxon>Actinomycetota</taxon>
        <taxon>Actinomycetes</taxon>
        <taxon>Propionibacteriales</taxon>
        <taxon>Nocardioidaceae</taxon>
        <taxon>Aeromicrobium</taxon>
    </lineage>
</organism>
<evidence type="ECO:0000256" key="3">
    <source>
        <dbReference type="SAM" id="SignalP"/>
    </source>
</evidence>
<evidence type="ECO:0000256" key="2">
    <source>
        <dbReference type="ARBA" id="ARBA00022801"/>
    </source>
</evidence>
<feature type="domain" description="Fibronectin type III-like" evidence="4">
    <location>
        <begin position="649"/>
        <end position="721"/>
    </location>
</feature>
<keyword evidence="6" id="KW-1185">Reference proteome</keyword>
<dbReference type="InterPro" id="IPR002772">
    <property type="entry name" value="Glyco_hydro_3_C"/>
</dbReference>